<keyword evidence="2" id="KW-1185">Reference proteome</keyword>
<evidence type="ECO:0000313" key="2">
    <source>
        <dbReference type="Proteomes" id="UP001501565"/>
    </source>
</evidence>
<organism evidence="1 2">
    <name type="scientific">Litoribacillus peritrichatus</name>
    <dbReference type="NCBI Taxonomy" id="718191"/>
    <lineage>
        <taxon>Bacteria</taxon>
        <taxon>Pseudomonadati</taxon>
        <taxon>Pseudomonadota</taxon>
        <taxon>Gammaproteobacteria</taxon>
        <taxon>Oceanospirillales</taxon>
        <taxon>Oceanospirillaceae</taxon>
        <taxon>Litoribacillus</taxon>
    </lineage>
</organism>
<comment type="caution">
    <text evidence="1">The sequence shown here is derived from an EMBL/GenBank/DDBJ whole genome shotgun (WGS) entry which is preliminary data.</text>
</comment>
<dbReference type="EMBL" id="BAABBN010000007">
    <property type="protein sequence ID" value="GAA3925303.1"/>
    <property type="molecule type" value="Genomic_DNA"/>
</dbReference>
<gene>
    <name evidence="1" type="ORF">GCM10022277_21670</name>
</gene>
<proteinExistence type="predicted"/>
<accession>A0ABP7ML62</accession>
<reference evidence="2" key="1">
    <citation type="journal article" date="2019" name="Int. J. Syst. Evol. Microbiol.">
        <title>The Global Catalogue of Microorganisms (GCM) 10K type strain sequencing project: providing services to taxonomists for standard genome sequencing and annotation.</title>
        <authorList>
            <consortium name="The Broad Institute Genomics Platform"/>
            <consortium name="The Broad Institute Genome Sequencing Center for Infectious Disease"/>
            <person name="Wu L."/>
            <person name="Ma J."/>
        </authorList>
    </citation>
    <scope>NUCLEOTIDE SEQUENCE [LARGE SCALE GENOMIC DNA]</scope>
    <source>
        <strain evidence="2">JCM 17551</strain>
    </source>
</reference>
<evidence type="ECO:0000313" key="1">
    <source>
        <dbReference type="EMBL" id="GAA3925303.1"/>
    </source>
</evidence>
<dbReference type="RefSeq" id="WP_344798447.1">
    <property type="nucleotide sequence ID" value="NZ_BAABBN010000007.1"/>
</dbReference>
<name>A0ABP7ML62_9GAMM</name>
<dbReference type="Proteomes" id="UP001501565">
    <property type="component" value="Unassembled WGS sequence"/>
</dbReference>
<protein>
    <submittedName>
        <fullName evidence="1">Uncharacterized protein</fullName>
    </submittedName>
</protein>
<sequence length="138" mass="15687">MNWRLKVFRSKKLFGWALLLTLSQGFIVQGVYAGSKDYQELSVQEIRALKDRQAAMQNALVTSDDSASPCVFINSTKLRRMIIKNDIEKGMMASDVIKARGKPAVVNRDSGGMEQWVYQYSDSSLYLYFRDGCLASWN</sequence>